<proteinExistence type="predicted"/>
<dbReference type="InterPro" id="IPR008930">
    <property type="entry name" value="Terpenoid_cyclase/PrenylTrfase"/>
</dbReference>
<gene>
    <name evidence="1" type="ORF">DFR79_1377</name>
</gene>
<sequence length="309" mass="36257">MLKLSNQSFKTVEKNLKKIARPLDIAHFNYHFQQGDEQAFIAEIKKYQNEDGGFGNALEPDFRLPLSTPMATSIALRLLKMVDNSNSAQTIIKKAITYLEKSYDKDRNGWYAVREEVNDYPHTPWWHFDENKQMTVIDKSWGNPSAELLAYLLRYKDYVKQIDLDSLVKKALKNIQHKKEYESENEIYCYLKLYNEADTKLKSQLKGSIAEGIKQLIEYDQDKWQEYVPLPLDFVPSPERERFGVSESKIEANLDFYVELIKKNKESLIKPPWGASFYKEGLKNAYQEWQGKLTLDILIKLDDYGRIER</sequence>
<evidence type="ECO:0000313" key="1">
    <source>
        <dbReference type="EMBL" id="TDO73390.1"/>
    </source>
</evidence>
<evidence type="ECO:0008006" key="3">
    <source>
        <dbReference type="Google" id="ProtNLM"/>
    </source>
</evidence>
<dbReference type="AlphaFoldDB" id="A0A4R6LEQ0"/>
<name>A0A4R6LEQ0_9FIRM</name>
<reference evidence="1 2" key="1">
    <citation type="submission" date="2019-03" db="EMBL/GenBank/DDBJ databases">
        <title>Subsurface microbial communities from deep shales in Ohio and West Virginia, USA.</title>
        <authorList>
            <person name="Wrighton K."/>
        </authorList>
    </citation>
    <scope>NUCLEOTIDE SEQUENCE [LARGE SCALE GENOMIC DNA]</scope>
    <source>
        <strain evidence="1 2">MA284_T2</strain>
    </source>
</reference>
<accession>A0A4R6LEQ0</accession>
<dbReference type="EMBL" id="SNWX01000037">
    <property type="protein sequence ID" value="TDO73390.1"/>
    <property type="molecule type" value="Genomic_DNA"/>
</dbReference>
<protein>
    <recommendedName>
        <fullName evidence="3">Prenyltransferase/squalene oxidase-like repeat protein</fullName>
    </recommendedName>
</protein>
<dbReference type="OrthoDB" id="3286086at2"/>
<organism evidence="1 2">
    <name type="scientific">Halanaerobium saccharolyticum</name>
    <dbReference type="NCBI Taxonomy" id="43595"/>
    <lineage>
        <taxon>Bacteria</taxon>
        <taxon>Bacillati</taxon>
        <taxon>Bacillota</taxon>
        <taxon>Clostridia</taxon>
        <taxon>Halanaerobiales</taxon>
        <taxon>Halanaerobiaceae</taxon>
        <taxon>Halanaerobium</taxon>
    </lineage>
</organism>
<dbReference type="RefSeq" id="WP_133516224.1">
    <property type="nucleotide sequence ID" value="NZ_SNWX01000037.1"/>
</dbReference>
<dbReference type="SUPFAM" id="SSF48239">
    <property type="entry name" value="Terpenoid cyclases/Protein prenyltransferases"/>
    <property type="match status" value="1"/>
</dbReference>
<evidence type="ECO:0000313" key="2">
    <source>
        <dbReference type="Proteomes" id="UP000295064"/>
    </source>
</evidence>
<comment type="caution">
    <text evidence="1">The sequence shown here is derived from an EMBL/GenBank/DDBJ whole genome shotgun (WGS) entry which is preliminary data.</text>
</comment>
<dbReference type="Proteomes" id="UP000295064">
    <property type="component" value="Unassembled WGS sequence"/>
</dbReference>